<dbReference type="AlphaFoldDB" id="A0A4Y9FX09"/>
<protein>
    <submittedName>
        <fullName evidence="1">Uncharacterized protein</fullName>
    </submittedName>
</protein>
<keyword evidence="2" id="KW-1185">Reference proteome</keyword>
<proteinExistence type="predicted"/>
<organism evidence="1 2">
    <name type="scientific">Microbacterium paludicola</name>
    <dbReference type="NCBI Taxonomy" id="300019"/>
    <lineage>
        <taxon>Bacteria</taxon>
        <taxon>Bacillati</taxon>
        <taxon>Actinomycetota</taxon>
        <taxon>Actinomycetes</taxon>
        <taxon>Micrococcales</taxon>
        <taxon>Microbacteriaceae</taxon>
        <taxon>Microbacterium</taxon>
    </lineage>
</organism>
<name>A0A4Y9FX09_9MICO</name>
<dbReference type="Proteomes" id="UP000298358">
    <property type="component" value="Unassembled WGS sequence"/>
</dbReference>
<gene>
    <name evidence="1" type="ORF">E4U02_04090</name>
</gene>
<sequence>MSVPPLVAQAFRALADAEWEDAMALADANWDVMLREHPTALRAIAEAVPAEMLEGRPLWKKLHLQIPYRASPPSAR</sequence>
<comment type="caution">
    <text evidence="1">The sequence shown here is derived from an EMBL/GenBank/DDBJ whole genome shotgun (WGS) entry which is preliminary data.</text>
</comment>
<accession>A0A4Y9FX09</accession>
<dbReference type="EMBL" id="SPQB01000005">
    <property type="protein sequence ID" value="TFU33843.1"/>
    <property type="molecule type" value="Genomic_DNA"/>
</dbReference>
<dbReference type="RefSeq" id="WP_135113442.1">
    <property type="nucleotide sequence ID" value="NZ_JADGLL010000005.1"/>
</dbReference>
<evidence type="ECO:0000313" key="2">
    <source>
        <dbReference type="Proteomes" id="UP000298358"/>
    </source>
</evidence>
<evidence type="ECO:0000313" key="1">
    <source>
        <dbReference type="EMBL" id="TFU33843.1"/>
    </source>
</evidence>
<dbReference type="OrthoDB" id="9810913at2"/>
<reference evidence="1 2" key="1">
    <citation type="submission" date="2019-03" db="EMBL/GenBank/DDBJ databases">
        <title>Diversity of the mouse oral microbiome.</title>
        <authorList>
            <person name="Joseph S."/>
            <person name="Aduse-Opoku J."/>
            <person name="Curtis M."/>
            <person name="Wade W."/>
            <person name="Hashim A."/>
        </authorList>
    </citation>
    <scope>NUCLEOTIDE SEQUENCE [LARGE SCALE GENOMIC DNA]</scope>
    <source>
        <strain evidence="1 2">P1012</strain>
    </source>
</reference>